<sequence>MLPLIIANADPATTTAPLHNGKMISDDAALTVMPGLAVNALVISVVTGRDLTDAAFLYGVDCIAASDDQISEKIVGKIAATPSHVTDKTLAKLARCIWGYPMMSQSYRNTFKRRYCSCVK</sequence>
<accession>A0A252AP23</accession>
<comment type="caution">
    <text evidence="1">The sequence shown here is derived from an EMBL/GenBank/DDBJ whole genome shotgun (WGS) entry which is preliminary data.</text>
</comment>
<proteinExistence type="predicted"/>
<reference evidence="2" key="1">
    <citation type="submission" date="2014-06" db="EMBL/GenBank/DDBJ databases">
        <authorList>
            <person name="Winans N.J."/>
            <person name="Newell P.D."/>
            <person name="Douglas A.E."/>
        </authorList>
    </citation>
    <scope>NUCLEOTIDE SEQUENCE [LARGE SCALE GENOMIC DNA]</scope>
</reference>
<dbReference type="Proteomes" id="UP000194641">
    <property type="component" value="Unassembled WGS sequence"/>
</dbReference>
<protein>
    <submittedName>
        <fullName evidence="1">Uncharacterized protein</fullName>
    </submittedName>
</protein>
<name>A0A252AP23_9PROT</name>
<evidence type="ECO:0000313" key="1">
    <source>
        <dbReference type="EMBL" id="OUI91440.1"/>
    </source>
</evidence>
<gene>
    <name evidence="1" type="ORF">HK17_11660</name>
</gene>
<evidence type="ECO:0000313" key="2">
    <source>
        <dbReference type="Proteomes" id="UP000194641"/>
    </source>
</evidence>
<dbReference type="EMBL" id="JOPA01000036">
    <property type="protein sequence ID" value="OUI91440.1"/>
    <property type="molecule type" value="Genomic_DNA"/>
</dbReference>
<organism evidence="1 2">
    <name type="scientific">Acetobacter indonesiensis</name>
    <dbReference type="NCBI Taxonomy" id="104101"/>
    <lineage>
        <taxon>Bacteria</taxon>
        <taxon>Pseudomonadati</taxon>
        <taxon>Pseudomonadota</taxon>
        <taxon>Alphaproteobacteria</taxon>
        <taxon>Acetobacterales</taxon>
        <taxon>Acetobacteraceae</taxon>
        <taxon>Acetobacter</taxon>
    </lineage>
</organism>
<dbReference type="AlphaFoldDB" id="A0A252AP23"/>